<sequence>MYRERDDEYSDRFDRDFQRGRGRRKTAMPSRARSDYNPLDQYDRDATGFERSGERANHGYFRGDSYGGQEPLAGPEQMTGGGSFWPQDTYSRRSTNRDERGFFDKAGDEIASWFGDEDAERRREMDNRGRGPSNYRRSDERILEDSCDRLTDDRGVDATDIQVTVSDREVTLDGKVNTRWEKRRAEDCIYDVSGVDHVQNNLRLHQTDMRSGKEQISES</sequence>
<dbReference type="Proteomes" id="UP000285232">
    <property type="component" value="Unassembled WGS sequence"/>
</dbReference>
<dbReference type="Gene3D" id="3.30.1340.30">
    <property type="match status" value="1"/>
</dbReference>
<name>A0A419RX07_9SPHN</name>
<gene>
    <name evidence="3" type="ORF">D6201_10055</name>
</gene>
<organism evidence="3 4">
    <name type="scientific">Aurantiacibacter aquimixticola</name>
    <dbReference type="NCBI Taxonomy" id="1958945"/>
    <lineage>
        <taxon>Bacteria</taxon>
        <taxon>Pseudomonadati</taxon>
        <taxon>Pseudomonadota</taxon>
        <taxon>Alphaproteobacteria</taxon>
        <taxon>Sphingomonadales</taxon>
        <taxon>Erythrobacteraceae</taxon>
        <taxon>Aurantiacibacter</taxon>
    </lineage>
</organism>
<reference evidence="3 4" key="1">
    <citation type="journal article" date="2017" name="Int. J. Syst. Evol. Microbiol.">
        <title>Erythrobacter aquimixticola sp. nov., isolated from the junction between the ocean and a freshwater spring.</title>
        <authorList>
            <person name="Park S."/>
            <person name="Jung Y.T."/>
            <person name="Choi S.J."/>
            <person name="Yoon J.H."/>
        </authorList>
    </citation>
    <scope>NUCLEOTIDE SEQUENCE [LARGE SCALE GENOMIC DNA]</scope>
    <source>
        <strain evidence="3 4">JSSK-14</strain>
    </source>
</reference>
<keyword evidence="4" id="KW-1185">Reference proteome</keyword>
<evidence type="ECO:0000313" key="4">
    <source>
        <dbReference type="Proteomes" id="UP000285232"/>
    </source>
</evidence>
<dbReference type="PANTHER" id="PTHR34606:SF15">
    <property type="entry name" value="BON DOMAIN-CONTAINING PROTEIN"/>
    <property type="match status" value="1"/>
</dbReference>
<evidence type="ECO:0000313" key="3">
    <source>
        <dbReference type="EMBL" id="RJY10335.1"/>
    </source>
</evidence>
<proteinExistence type="predicted"/>
<accession>A0A419RX07</accession>
<feature type="compositionally biased region" description="Basic and acidic residues" evidence="1">
    <location>
        <begin position="1"/>
        <end position="19"/>
    </location>
</feature>
<evidence type="ECO:0000259" key="2">
    <source>
        <dbReference type="PROSITE" id="PS50914"/>
    </source>
</evidence>
<dbReference type="AlphaFoldDB" id="A0A419RX07"/>
<dbReference type="PANTHER" id="PTHR34606">
    <property type="entry name" value="BON DOMAIN-CONTAINING PROTEIN"/>
    <property type="match status" value="1"/>
</dbReference>
<feature type="region of interest" description="Disordered" evidence="1">
    <location>
        <begin position="117"/>
        <end position="139"/>
    </location>
</feature>
<dbReference type="EMBL" id="RAHX01000001">
    <property type="protein sequence ID" value="RJY10335.1"/>
    <property type="molecule type" value="Genomic_DNA"/>
</dbReference>
<dbReference type="InterPro" id="IPR047800">
    <property type="entry name" value="SWFGD_dom"/>
</dbReference>
<dbReference type="InterPro" id="IPR051686">
    <property type="entry name" value="Lipoprotein_DolP"/>
</dbReference>
<feature type="compositionally biased region" description="Basic and acidic residues" evidence="1">
    <location>
        <begin position="119"/>
        <end position="129"/>
    </location>
</feature>
<feature type="region of interest" description="Disordered" evidence="1">
    <location>
        <begin position="1"/>
        <end position="101"/>
    </location>
</feature>
<feature type="domain" description="BON" evidence="2">
    <location>
        <begin position="138"/>
        <end position="206"/>
    </location>
</feature>
<feature type="compositionally biased region" description="Basic and acidic residues" evidence="1">
    <location>
        <begin position="41"/>
        <end position="57"/>
    </location>
</feature>
<dbReference type="PROSITE" id="PS50914">
    <property type="entry name" value="BON"/>
    <property type="match status" value="1"/>
</dbReference>
<dbReference type="Pfam" id="PF04972">
    <property type="entry name" value="BON"/>
    <property type="match status" value="1"/>
</dbReference>
<protein>
    <submittedName>
        <fullName evidence="3">SWFGD domain-containing protein</fullName>
    </submittedName>
</protein>
<evidence type="ECO:0000256" key="1">
    <source>
        <dbReference type="SAM" id="MobiDB-lite"/>
    </source>
</evidence>
<dbReference type="OrthoDB" id="680465at2"/>
<dbReference type="InterPro" id="IPR007055">
    <property type="entry name" value="BON_dom"/>
</dbReference>
<comment type="caution">
    <text evidence="3">The sequence shown here is derived from an EMBL/GenBank/DDBJ whole genome shotgun (WGS) entry which is preliminary data.</text>
</comment>
<dbReference type="NCBIfam" id="NF033157">
    <property type="entry name" value="SWFGD_domain"/>
    <property type="match status" value="1"/>
</dbReference>